<name>A0AA86M8J1_9BURK</name>
<dbReference type="AlphaFoldDB" id="A0AA86M8J1"/>
<dbReference type="InterPro" id="IPR019546">
    <property type="entry name" value="TAT_signal_bac_arc"/>
</dbReference>
<organism evidence="1 2">
    <name type="scientific">Limnobacter thiooxidans</name>
    <dbReference type="NCBI Taxonomy" id="131080"/>
    <lineage>
        <taxon>Bacteria</taxon>
        <taxon>Pseudomonadati</taxon>
        <taxon>Pseudomonadota</taxon>
        <taxon>Betaproteobacteria</taxon>
        <taxon>Burkholderiales</taxon>
        <taxon>Burkholderiaceae</taxon>
        <taxon>Limnobacter</taxon>
    </lineage>
</organism>
<dbReference type="InterPro" id="IPR006311">
    <property type="entry name" value="TAT_signal"/>
</dbReference>
<dbReference type="NCBIfam" id="TIGR02811">
    <property type="entry name" value="formate_TAT"/>
    <property type="match status" value="1"/>
</dbReference>
<evidence type="ECO:0000313" key="2">
    <source>
        <dbReference type="Proteomes" id="UP001329151"/>
    </source>
</evidence>
<dbReference type="NCBIfam" id="TIGR01409">
    <property type="entry name" value="TAT_signal_seq"/>
    <property type="match status" value="1"/>
</dbReference>
<sequence length="72" mass="7690">MTKKMISQDQPKLARRQFLVGAGAGVAAAGAALIVSTQPEVLQQAAADGAEQQSKGYQLSEHVKTYYRTLLV</sequence>
<evidence type="ECO:0008006" key="3">
    <source>
        <dbReference type="Google" id="ProtNLM"/>
    </source>
</evidence>
<keyword evidence="2" id="KW-1185">Reference proteome</keyword>
<dbReference type="EMBL" id="AP028947">
    <property type="protein sequence ID" value="BET26009.1"/>
    <property type="molecule type" value="Genomic_DNA"/>
</dbReference>
<protein>
    <recommendedName>
        <fullName evidence="3">Formate dehydrogenase</fullName>
    </recommendedName>
</protein>
<reference evidence="1 2" key="1">
    <citation type="submission" date="2023-10" db="EMBL/GenBank/DDBJ databases">
        <title>Complete Genome Sequence of Limnobacter thiooxidans CS-K2T, Isolated from freshwater lake sediments in Bavaria, Germany.</title>
        <authorList>
            <person name="Naruki M."/>
            <person name="Watanabe A."/>
            <person name="Warashina T."/>
            <person name="Morita T."/>
            <person name="Arakawa K."/>
        </authorList>
    </citation>
    <scope>NUCLEOTIDE SEQUENCE [LARGE SCALE GENOMIC DNA]</scope>
    <source>
        <strain evidence="1 2">CS-K2</strain>
    </source>
</reference>
<evidence type="ECO:0000313" key="1">
    <source>
        <dbReference type="EMBL" id="BET26009.1"/>
    </source>
</evidence>
<proteinExistence type="predicted"/>
<dbReference type="Proteomes" id="UP001329151">
    <property type="component" value="Chromosome"/>
</dbReference>
<dbReference type="PROSITE" id="PS51318">
    <property type="entry name" value="TAT"/>
    <property type="match status" value="1"/>
</dbReference>
<dbReference type="PIRSF" id="PIRSF036704">
    <property type="entry name" value="UCP036704"/>
    <property type="match status" value="1"/>
</dbReference>
<dbReference type="RefSeq" id="WP_338284864.1">
    <property type="nucleotide sequence ID" value="NZ_AP028947.1"/>
</dbReference>
<dbReference type="KEGG" id="lto:RGQ30_15100"/>
<dbReference type="InterPro" id="IPR014177">
    <property type="entry name" value="Formate_DH_TAT-contain"/>
</dbReference>
<accession>A0AA86M8J1</accession>
<gene>
    <name evidence="1" type="ORF">RGQ30_15100</name>
</gene>